<dbReference type="PANTHER" id="PTHR34698:SF2">
    <property type="entry name" value="5-OXOPROLINASE SUBUNIT B"/>
    <property type="match status" value="1"/>
</dbReference>
<dbReference type="InterPro" id="IPR010016">
    <property type="entry name" value="PxpB"/>
</dbReference>
<feature type="non-terminal residue" evidence="2">
    <location>
        <position position="73"/>
    </location>
</feature>
<evidence type="ECO:0000313" key="3">
    <source>
        <dbReference type="Proteomes" id="UP000029917"/>
    </source>
</evidence>
<dbReference type="STRING" id="690417.IC63_17205"/>
<dbReference type="EMBL" id="JRKS01000124">
    <property type="protein sequence ID" value="KGJ01455.1"/>
    <property type="molecule type" value="Genomic_DNA"/>
</dbReference>
<dbReference type="Pfam" id="PF02682">
    <property type="entry name" value="CT_C_D"/>
    <property type="match status" value="1"/>
</dbReference>
<comment type="caution">
    <text evidence="2">The sequence shown here is derived from an EMBL/GenBank/DDBJ whole genome shotgun (WGS) entry which is preliminary data.</text>
</comment>
<keyword evidence="3" id="KW-1185">Reference proteome</keyword>
<dbReference type="Proteomes" id="UP000029917">
    <property type="component" value="Unassembled WGS sequence"/>
</dbReference>
<gene>
    <name evidence="2" type="ORF">IC63_17205</name>
</gene>
<dbReference type="RefSeq" id="WP_036722713.1">
    <property type="nucleotide sequence ID" value="NZ_JRKS01000124.1"/>
</dbReference>
<proteinExistence type="predicted"/>
<protein>
    <recommendedName>
        <fullName evidence="1">Carboxyltransferase domain-containing protein</fullName>
    </recommendedName>
</protein>
<dbReference type="Gene3D" id="3.30.1360.40">
    <property type="match status" value="1"/>
</dbReference>
<dbReference type="AlphaFoldDB" id="A0A099ESQ3"/>
<sequence>MEPRLVPIADHALLVEFGSVIDDAVTDRVHALDRALAAAPPPGLREVVPGFVNLLIDFDPLLTDHARLAREVG</sequence>
<feature type="domain" description="Carboxyltransferase" evidence="1">
    <location>
        <begin position="4"/>
        <end position="72"/>
    </location>
</feature>
<evidence type="ECO:0000313" key="2">
    <source>
        <dbReference type="EMBL" id="KGJ01455.1"/>
    </source>
</evidence>
<dbReference type="PANTHER" id="PTHR34698">
    <property type="entry name" value="5-OXOPROLINASE SUBUNIT B"/>
    <property type="match status" value="1"/>
</dbReference>
<dbReference type="InterPro" id="IPR003833">
    <property type="entry name" value="CT_C_D"/>
</dbReference>
<reference evidence="2 3" key="1">
    <citation type="submission" date="2014-09" db="EMBL/GenBank/DDBJ databases">
        <authorList>
            <person name="McGinnis J.M."/>
            <person name="Wolfgang W.J."/>
        </authorList>
    </citation>
    <scope>NUCLEOTIDE SEQUENCE [LARGE SCALE GENOMIC DNA]</scope>
    <source>
        <strain evidence="2 3">HAMBI 3106</strain>
    </source>
</reference>
<dbReference type="OrthoDB" id="9778567at2"/>
<name>A0A099ESQ3_9RHOB</name>
<reference evidence="2 3" key="2">
    <citation type="submission" date="2014-10" db="EMBL/GenBank/DDBJ databases">
        <title>Paracoccus sanguinis sp. nov., isolated from clinical specimens of New York State patients.</title>
        <authorList>
            <person name="Mingle L.A."/>
            <person name="Cole J.A."/>
            <person name="Lapierre P."/>
            <person name="Musser K.A."/>
        </authorList>
    </citation>
    <scope>NUCLEOTIDE SEQUENCE [LARGE SCALE GENOMIC DNA]</scope>
    <source>
        <strain evidence="2 3">HAMBI 3106</strain>
    </source>
</reference>
<organism evidence="2 3">
    <name type="scientific">Paracoccus sphaerophysae</name>
    <dbReference type="NCBI Taxonomy" id="690417"/>
    <lineage>
        <taxon>Bacteria</taxon>
        <taxon>Pseudomonadati</taxon>
        <taxon>Pseudomonadota</taxon>
        <taxon>Alphaproteobacteria</taxon>
        <taxon>Rhodobacterales</taxon>
        <taxon>Paracoccaceae</taxon>
        <taxon>Paracoccus</taxon>
    </lineage>
</organism>
<accession>A0A099ESQ3</accession>
<evidence type="ECO:0000259" key="1">
    <source>
        <dbReference type="Pfam" id="PF02682"/>
    </source>
</evidence>
<dbReference type="SUPFAM" id="SSF160467">
    <property type="entry name" value="PH0987 N-terminal domain-like"/>
    <property type="match status" value="1"/>
</dbReference>